<evidence type="ECO:0000313" key="3">
    <source>
        <dbReference type="Proteomes" id="UP001165986"/>
    </source>
</evidence>
<sequence>MALAQHINIQDTKKVNNYLLWKILQLATTLLKQLWWHTKAYTTVCGIMLLTFVSIVFLYIHYLSRRNLTHFFDNETIVK</sequence>
<evidence type="ECO:0000256" key="1">
    <source>
        <dbReference type="SAM" id="Phobius"/>
    </source>
</evidence>
<keyword evidence="1" id="KW-1133">Transmembrane helix</keyword>
<dbReference type="EMBL" id="VJXY01000019">
    <property type="protein sequence ID" value="MBD6617763.1"/>
    <property type="molecule type" value="Genomic_DNA"/>
</dbReference>
<gene>
    <name evidence="2" type="ORF">FNW02_18495</name>
</gene>
<accession>A0AA40SYQ1</accession>
<keyword evidence="1" id="KW-0812">Transmembrane</keyword>
<dbReference type="AlphaFoldDB" id="A0AA40SYQ1"/>
<organism evidence="2 3">
    <name type="scientific">Komarekiella delphini-convector SJRDD-AB1</name>
    <dbReference type="NCBI Taxonomy" id="2593771"/>
    <lineage>
        <taxon>Bacteria</taxon>
        <taxon>Bacillati</taxon>
        <taxon>Cyanobacteriota</taxon>
        <taxon>Cyanophyceae</taxon>
        <taxon>Nostocales</taxon>
        <taxon>Nostocaceae</taxon>
        <taxon>Komarekiella</taxon>
        <taxon>Komarekiella delphini-convector</taxon>
    </lineage>
</organism>
<reference evidence="2" key="1">
    <citation type="submission" date="2019-07" db="EMBL/GenBank/DDBJ databases">
        <title>Toxilogical consequences of a new and cryptic species of cyanobacteria (Komarekiella delphini-convector) recovered from the epidermis of a bottlenose dolphin and 1500 ft. in the air.</title>
        <authorList>
            <person name="Brown A.O."/>
            <person name="Dvorak P."/>
            <person name="Villanueva C.D."/>
            <person name="Foss A.J."/>
            <person name="Garvey A.D."/>
            <person name="Gibson Q.A."/>
            <person name="Johansen J.R."/>
            <person name="Casamatta D.A."/>
        </authorList>
    </citation>
    <scope>NUCLEOTIDE SEQUENCE</scope>
    <source>
        <strain evidence="2">SJRDD-AB1</strain>
    </source>
</reference>
<keyword evidence="3" id="KW-1185">Reference proteome</keyword>
<evidence type="ECO:0000313" key="2">
    <source>
        <dbReference type="EMBL" id="MBD6617763.1"/>
    </source>
</evidence>
<proteinExistence type="predicted"/>
<keyword evidence="1" id="KW-0472">Membrane</keyword>
<dbReference type="Proteomes" id="UP001165986">
    <property type="component" value="Unassembled WGS sequence"/>
</dbReference>
<comment type="caution">
    <text evidence="2">The sequence shown here is derived from an EMBL/GenBank/DDBJ whole genome shotgun (WGS) entry which is preliminary data.</text>
</comment>
<feature type="transmembrane region" description="Helical" evidence="1">
    <location>
        <begin position="40"/>
        <end position="60"/>
    </location>
</feature>
<protein>
    <submittedName>
        <fullName evidence="2">Uncharacterized protein</fullName>
    </submittedName>
</protein>
<name>A0AA40SYQ1_9NOST</name>